<keyword evidence="3" id="KW-1185">Reference proteome</keyword>
<feature type="chain" id="PRO_5046066874" evidence="1">
    <location>
        <begin position="20"/>
        <end position="113"/>
    </location>
</feature>
<name>A0ABR2W0D9_9FUNG</name>
<protein>
    <submittedName>
        <fullName evidence="2">Uncharacterized protein</fullName>
    </submittedName>
</protein>
<evidence type="ECO:0000256" key="1">
    <source>
        <dbReference type="SAM" id="SignalP"/>
    </source>
</evidence>
<gene>
    <name evidence="2" type="ORF">K7432_007261</name>
</gene>
<evidence type="ECO:0000313" key="2">
    <source>
        <dbReference type="EMBL" id="KAK9712267.1"/>
    </source>
</evidence>
<proteinExistence type="predicted"/>
<sequence length="113" mass="12193">MKLFCLLLILVSFIYSAIASPFPLGVNVNVSDEPTTSTPASDNSCNDAEIKIKALGLNISTVVCLSENDPVASNLSPNTYQRCPTVDTKVRALGLDIRAVVCLEDNIYIFVNI</sequence>
<dbReference type="Proteomes" id="UP001479436">
    <property type="component" value="Unassembled WGS sequence"/>
</dbReference>
<keyword evidence="1" id="KW-0732">Signal</keyword>
<accession>A0ABR2W0D9</accession>
<dbReference type="EMBL" id="JASJQH010007227">
    <property type="protein sequence ID" value="KAK9712267.1"/>
    <property type="molecule type" value="Genomic_DNA"/>
</dbReference>
<evidence type="ECO:0000313" key="3">
    <source>
        <dbReference type="Proteomes" id="UP001479436"/>
    </source>
</evidence>
<reference evidence="2 3" key="1">
    <citation type="submission" date="2023-04" db="EMBL/GenBank/DDBJ databases">
        <title>Genome of Basidiobolus ranarum AG-B5.</title>
        <authorList>
            <person name="Stajich J.E."/>
            <person name="Carter-House D."/>
            <person name="Gryganskyi A."/>
        </authorList>
    </citation>
    <scope>NUCLEOTIDE SEQUENCE [LARGE SCALE GENOMIC DNA]</scope>
    <source>
        <strain evidence="2 3">AG-B5</strain>
    </source>
</reference>
<feature type="signal peptide" evidence="1">
    <location>
        <begin position="1"/>
        <end position="19"/>
    </location>
</feature>
<comment type="caution">
    <text evidence="2">The sequence shown here is derived from an EMBL/GenBank/DDBJ whole genome shotgun (WGS) entry which is preliminary data.</text>
</comment>
<organism evidence="2 3">
    <name type="scientific">Basidiobolus ranarum</name>
    <dbReference type="NCBI Taxonomy" id="34480"/>
    <lineage>
        <taxon>Eukaryota</taxon>
        <taxon>Fungi</taxon>
        <taxon>Fungi incertae sedis</taxon>
        <taxon>Zoopagomycota</taxon>
        <taxon>Entomophthoromycotina</taxon>
        <taxon>Basidiobolomycetes</taxon>
        <taxon>Basidiobolales</taxon>
        <taxon>Basidiobolaceae</taxon>
        <taxon>Basidiobolus</taxon>
    </lineage>
</organism>